<evidence type="ECO:0000256" key="6">
    <source>
        <dbReference type="SAM" id="Coils"/>
    </source>
</evidence>
<evidence type="ECO:0000259" key="8">
    <source>
        <dbReference type="PROSITE" id="PS50885"/>
    </source>
</evidence>
<evidence type="ECO:0000256" key="2">
    <source>
        <dbReference type="ARBA" id="ARBA00022475"/>
    </source>
</evidence>
<comment type="subcellular location">
    <subcellularLocation>
        <location evidence="1">Cell membrane</location>
        <topology evidence="1">Multi-pass membrane protein</topology>
    </subcellularLocation>
</comment>
<dbReference type="InterPro" id="IPR033463">
    <property type="entry name" value="sCache_3"/>
</dbReference>
<dbReference type="SUPFAM" id="SSF55785">
    <property type="entry name" value="PYP-like sensor domain (PAS domain)"/>
    <property type="match status" value="3"/>
</dbReference>
<evidence type="ECO:0000256" key="3">
    <source>
        <dbReference type="ARBA" id="ARBA00022692"/>
    </source>
</evidence>
<dbReference type="InterPro" id="IPR003660">
    <property type="entry name" value="HAMP_dom"/>
</dbReference>
<accession>A0A1I1DAR7</accession>
<dbReference type="STRING" id="927664.SAMN05421780_10189"/>
<sequence length="838" mass="96398">MQSDYNNTTMIVDVLKIENTMSNKSWFNFFNVRSSIGRFNLLAFAFIFIWLVLLTFFYIRNTDLLQQELGLSETAKSNIEYTNNYLIILTIIVIPSLLLLLIWSSRQYWQPIQRISNNLNTLAQGTVTQPLPLQQDEFVEIVAASNQLGQNIANASHFATAIGQGQLQTQYQPSSQADTLGNALLLMRERLMLVAEEDRKRNWTTEGLAKFADILRAHYTDFAAFNDAIIQNLVRYVKANQGALFILNDDNISQKYLELTACYAYERKKYISKQIGIGEGLVGQCFLEQDTILMTDIPTDYVRITSGLGQATPTCLILVPLKMDKNVIGILELAAFQKFESYQIAFIEKVAENIASSIASTKIAVQTQKLLKTSQQQSEEMKAQEEELRQNMEELQATQDEMFRQSRYMEDLINAIDEVLFTVNTDLKIDIFNQYTKHFFQNLGVNIEKGSDVIDCFPAENKNEYRQYYTRCFLGEKYEMAQSIFGNNYQVQYNPILNKNGQVISAVVLAKNVTEIVKAKANAEKLYVESQEQNAMMKAQEEAMLDTFNDLQKAQDEATEQAKYLNSVLNALNDGIFVIDPNLQLKRFNQLASDFFMGLGLTLTNGMSIFDCFPPEVHDSYRQLYVRAFEGEAFQQKEEGFDSTFLVQYNPIFGRNKKVEYVVIMTKDITQMAALERQTQELLQDVQQKNEEMLAQEEELRQNMEELHATQEEMHRQVHYTNSIVNVIDEVIYAIDKDFKVQVYNQYTEIFLAQRRKSIEKGMNILSVFSSDVVEEQKRYYERCFAGEKFQVEKQAFGLSYLTQYNPVFDEQDNVVSVVVLAKVNSHVELENTAQKLA</sequence>
<dbReference type="Pfam" id="PF17202">
    <property type="entry name" value="sCache_3_3"/>
    <property type="match status" value="1"/>
</dbReference>
<dbReference type="NCBIfam" id="TIGR00229">
    <property type="entry name" value="sensory_box"/>
    <property type="match status" value="1"/>
</dbReference>
<keyword evidence="6" id="KW-0175">Coiled coil</keyword>
<dbReference type="SMART" id="SM00091">
    <property type="entry name" value="PAS"/>
    <property type="match status" value="3"/>
</dbReference>
<evidence type="ECO:0000256" key="7">
    <source>
        <dbReference type="SAM" id="Phobius"/>
    </source>
</evidence>
<dbReference type="SUPFAM" id="SSF55781">
    <property type="entry name" value="GAF domain-like"/>
    <property type="match status" value="1"/>
</dbReference>
<dbReference type="Gene3D" id="6.10.340.10">
    <property type="match status" value="1"/>
</dbReference>
<dbReference type="PROSITE" id="PS50885">
    <property type="entry name" value="HAMP"/>
    <property type="match status" value="1"/>
</dbReference>
<feature type="transmembrane region" description="Helical" evidence="7">
    <location>
        <begin position="85"/>
        <end position="104"/>
    </location>
</feature>
<dbReference type="CDD" id="cd00130">
    <property type="entry name" value="PAS"/>
    <property type="match status" value="1"/>
</dbReference>
<evidence type="ECO:0000256" key="4">
    <source>
        <dbReference type="ARBA" id="ARBA00022989"/>
    </source>
</evidence>
<dbReference type="InterPro" id="IPR035965">
    <property type="entry name" value="PAS-like_dom_sf"/>
</dbReference>
<dbReference type="EMBL" id="FOLE01000001">
    <property type="protein sequence ID" value="SFB72031.1"/>
    <property type="molecule type" value="Genomic_DNA"/>
</dbReference>
<dbReference type="Proteomes" id="UP000199514">
    <property type="component" value="Unassembled WGS sequence"/>
</dbReference>
<keyword evidence="3 7" id="KW-0812">Transmembrane</keyword>
<protein>
    <submittedName>
        <fullName evidence="9">PAS domain S-box-containing protein</fullName>
    </submittedName>
</protein>
<dbReference type="SMART" id="SM00065">
    <property type="entry name" value="GAF"/>
    <property type="match status" value="1"/>
</dbReference>
<evidence type="ECO:0000256" key="5">
    <source>
        <dbReference type="ARBA" id="ARBA00023136"/>
    </source>
</evidence>
<organism evidence="9 10">
    <name type="scientific">Flexibacter flexilis DSM 6793</name>
    <dbReference type="NCBI Taxonomy" id="927664"/>
    <lineage>
        <taxon>Bacteria</taxon>
        <taxon>Pseudomonadati</taxon>
        <taxon>Bacteroidota</taxon>
        <taxon>Cytophagia</taxon>
        <taxon>Cytophagales</taxon>
        <taxon>Flexibacteraceae</taxon>
        <taxon>Flexibacter</taxon>
    </lineage>
</organism>
<name>A0A1I1DAR7_9BACT</name>
<dbReference type="InterPro" id="IPR003018">
    <property type="entry name" value="GAF"/>
</dbReference>
<dbReference type="Pfam" id="PF08448">
    <property type="entry name" value="PAS_4"/>
    <property type="match status" value="1"/>
</dbReference>
<feature type="coiled-coil region" evidence="6">
    <location>
        <begin position="672"/>
        <end position="717"/>
    </location>
</feature>
<feature type="domain" description="HAMP" evidence="8">
    <location>
        <begin position="106"/>
        <end position="157"/>
    </location>
</feature>
<reference evidence="9 10" key="1">
    <citation type="submission" date="2016-10" db="EMBL/GenBank/DDBJ databases">
        <authorList>
            <person name="de Groot N.N."/>
        </authorList>
    </citation>
    <scope>NUCLEOTIDE SEQUENCE [LARGE SCALE GENOMIC DNA]</scope>
    <source>
        <strain evidence="9 10">DSM 6793</strain>
    </source>
</reference>
<dbReference type="InterPro" id="IPR029016">
    <property type="entry name" value="GAF-like_dom_sf"/>
</dbReference>
<keyword evidence="4 7" id="KW-1133">Transmembrane helix</keyword>
<dbReference type="Pfam" id="PF13185">
    <property type="entry name" value="GAF_2"/>
    <property type="match status" value="1"/>
</dbReference>
<dbReference type="GO" id="GO:0007165">
    <property type="term" value="P:signal transduction"/>
    <property type="evidence" value="ECO:0007669"/>
    <property type="project" value="InterPro"/>
</dbReference>
<evidence type="ECO:0000313" key="9">
    <source>
        <dbReference type="EMBL" id="SFB72031.1"/>
    </source>
</evidence>
<dbReference type="Gene3D" id="3.30.450.40">
    <property type="match status" value="1"/>
</dbReference>
<keyword evidence="10" id="KW-1185">Reference proteome</keyword>
<dbReference type="InterPro" id="IPR000014">
    <property type="entry name" value="PAS"/>
</dbReference>
<dbReference type="InterPro" id="IPR013656">
    <property type="entry name" value="PAS_4"/>
</dbReference>
<dbReference type="AlphaFoldDB" id="A0A1I1DAR7"/>
<feature type="transmembrane region" description="Helical" evidence="7">
    <location>
        <begin position="39"/>
        <end position="59"/>
    </location>
</feature>
<evidence type="ECO:0000256" key="1">
    <source>
        <dbReference type="ARBA" id="ARBA00004651"/>
    </source>
</evidence>
<dbReference type="OrthoDB" id="1109395at2"/>
<gene>
    <name evidence="9" type="ORF">SAMN05421780_10189</name>
</gene>
<dbReference type="Gene3D" id="3.30.450.20">
    <property type="entry name" value="PAS domain"/>
    <property type="match status" value="3"/>
</dbReference>
<feature type="coiled-coil region" evidence="6">
    <location>
        <begin position="367"/>
        <end position="405"/>
    </location>
</feature>
<keyword evidence="5 7" id="KW-0472">Membrane</keyword>
<keyword evidence="2" id="KW-1003">Cell membrane</keyword>
<evidence type="ECO:0000313" key="10">
    <source>
        <dbReference type="Proteomes" id="UP000199514"/>
    </source>
</evidence>
<dbReference type="GO" id="GO:0005886">
    <property type="term" value="C:plasma membrane"/>
    <property type="evidence" value="ECO:0007669"/>
    <property type="project" value="UniProtKB-SubCell"/>
</dbReference>
<feature type="coiled-coil region" evidence="6">
    <location>
        <begin position="520"/>
        <end position="557"/>
    </location>
</feature>
<proteinExistence type="predicted"/>